<dbReference type="GO" id="GO:0005199">
    <property type="term" value="F:structural constituent of cell wall"/>
    <property type="evidence" value="ECO:0007669"/>
    <property type="project" value="InterPro"/>
</dbReference>
<reference evidence="7 8" key="1">
    <citation type="submission" date="2014-04" db="EMBL/GenBank/DDBJ databases">
        <authorList>
            <consortium name="DOE Joint Genome Institute"/>
            <person name="Kuo A."/>
            <person name="Kohler A."/>
            <person name="Nagy L.G."/>
            <person name="Floudas D."/>
            <person name="Copeland A."/>
            <person name="Barry K.W."/>
            <person name="Cichocki N."/>
            <person name="Veneault-Fourrey C."/>
            <person name="LaButti K."/>
            <person name="Lindquist E.A."/>
            <person name="Lipzen A."/>
            <person name="Lundell T."/>
            <person name="Morin E."/>
            <person name="Murat C."/>
            <person name="Sun H."/>
            <person name="Tunlid A."/>
            <person name="Henrissat B."/>
            <person name="Grigoriev I.V."/>
            <person name="Hibbett D.S."/>
            <person name="Martin F."/>
            <person name="Nordberg H.P."/>
            <person name="Cantor M.N."/>
            <person name="Hua S.X."/>
        </authorList>
    </citation>
    <scope>NUCLEOTIDE SEQUENCE [LARGE SCALE GENOMIC DNA]</scope>
    <source>
        <strain evidence="7 8">Foug A</strain>
    </source>
</reference>
<dbReference type="Proteomes" id="UP000053989">
    <property type="component" value="Unassembled WGS sequence"/>
</dbReference>
<name>A0A0C3E1A0_9AGAM</name>
<dbReference type="HOGENOM" id="CLU_2133834_0_0_1"/>
<evidence type="ECO:0000256" key="4">
    <source>
        <dbReference type="ARBA" id="ARBA00022525"/>
    </source>
</evidence>
<protein>
    <recommendedName>
        <fullName evidence="6">Hydrophobin</fullName>
    </recommendedName>
</protein>
<keyword evidence="5 6" id="KW-1015">Disulfide bond</keyword>
<feature type="chain" id="PRO_5013986284" description="Hydrophobin" evidence="6">
    <location>
        <begin position="19"/>
        <end position="107"/>
    </location>
</feature>
<keyword evidence="4 6" id="KW-0964">Secreted</keyword>
<evidence type="ECO:0000313" key="7">
    <source>
        <dbReference type="EMBL" id="KIM66560.1"/>
    </source>
</evidence>
<comment type="similarity">
    <text evidence="2 6">Belongs to the fungal hydrophobin family.</text>
</comment>
<dbReference type="InParanoid" id="A0A0C3E1A0"/>
<dbReference type="CDD" id="cd23507">
    <property type="entry name" value="hydrophobin_I"/>
    <property type="match status" value="1"/>
</dbReference>
<dbReference type="OrthoDB" id="2668926at2759"/>
<organism evidence="7 8">
    <name type="scientific">Scleroderma citrinum Foug A</name>
    <dbReference type="NCBI Taxonomy" id="1036808"/>
    <lineage>
        <taxon>Eukaryota</taxon>
        <taxon>Fungi</taxon>
        <taxon>Dikarya</taxon>
        <taxon>Basidiomycota</taxon>
        <taxon>Agaricomycotina</taxon>
        <taxon>Agaricomycetes</taxon>
        <taxon>Agaricomycetidae</taxon>
        <taxon>Boletales</taxon>
        <taxon>Sclerodermatineae</taxon>
        <taxon>Sclerodermataceae</taxon>
        <taxon>Scleroderma</taxon>
    </lineage>
</organism>
<evidence type="ECO:0000313" key="8">
    <source>
        <dbReference type="Proteomes" id="UP000053989"/>
    </source>
</evidence>
<dbReference type="Pfam" id="PF01185">
    <property type="entry name" value="Hydrophobin"/>
    <property type="match status" value="1"/>
</dbReference>
<gene>
    <name evidence="7" type="ORF">SCLCIDRAFT_21995</name>
</gene>
<dbReference type="GO" id="GO:0009277">
    <property type="term" value="C:fungal-type cell wall"/>
    <property type="evidence" value="ECO:0007669"/>
    <property type="project" value="InterPro"/>
</dbReference>
<keyword evidence="8" id="KW-1185">Reference proteome</keyword>
<comment type="subcellular location">
    <subcellularLocation>
        <location evidence="1 6">Secreted</location>
        <location evidence="1 6">Cell wall</location>
    </subcellularLocation>
</comment>
<keyword evidence="3 6" id="KW-0134">Cell wall</keyword>
<sequence length="107" mass="11047">MLLNTFVAAVVLSSAASAQGCATIPLCCDQLIYEPTAAVTSTANSLGVTSPTYPIGVDCIPIENPPADYILLCTAPRIEACCKENNWGGKIALGCTPMMVLPTPDGD</sequence>
<proteinExistence type="inferred from homology"/>
<keyword evidence="6" id="KW-0732">Signal</keyword>
<dbReference type="EMBL" id="KN822017">
    <property type="protein sequence ID" value="KIM66560.1"/>
    <property type="molecule type" value="Genomic_DNA"/>
</dbReference>
<evidence type="ECO:0000256" key="1">
    <source>
        <dbReference type="ARBA" id="ARBA00004191"/>
    </source>
</evidence>
<evidence type="ECO:0000256" key="3">
    <source>
        <dbReference type="ARBA" id="ARBA00022512"/>
    </source>
</evidence>
<dbReference type="InterPro" id="IPR001338">
    <property type="entry name" value="Class_I_Hydrophobin"/>
</dbReference>
<feature type="signal peptide" evidence="6">
    <location>
        <begin position="1"/>
        <end position="18"/>
    </location>
</feature>
<evidence type="ECO:0000256" key="6">
    <source>
        <dbReference type="RuleBase" id="RU365009"/>
    </source>
</evidence>
<accession>A0A0C3E1A0</accession>
<reference evidence="8" key="2">
    <citation type="submission" date="2015-01" db="EMBL/GenBank/DDBJ databases">
        <title>Evolutionary Origins and Diversification of the Mycorrhizal Mutualists.</title>
        <authorList>
            <consortium name="DOE Joint Genome Institute"/>
            <consortium name="Mycorrhizal Genomics Consortium"/>
            <person name="Kohler A."/>
            <person name="Kuo A."/>
            <person name="Nagy L.G."/>
            <person name="Floudas D."/>
            <person name="Copeland A."/>
            <person name="Barry K.W."/>
            <person name="Cichocki N."/>
            <person name="Veneault-Fourrey C."/>
            <person name="LaButti K."/>
            <person name="Lindquist E.A."/>
            <person name="Lipzen A."/>
            <person name="Lundell T."/>
            <person name="Morin E."/>
            <person name="Murat C."/>
            <person name="Riley R."/>
            <person name="Ohm R."/>
            <person name="Sun H."/>
            <person name="Tunlid A."/>
            <person name="Henrissat B."/>
            <person name="Grigoriev I.V."/>
            <person name="Hibbett D.S."/>
            <person name="Martin F."/>
        </authorList>
    </citation>
    <scope>NUCLEOTIDE SEQUENCE [LARGE SCALE GENOMIC DNA]</scope>
    <source>
        <strain evidence="8">Foug A</strain>
    </source>
</reference>
<evidence type="ECO:0000256" key="2">
    <source>
        <dbReference type="ARBA" id="ARBA00010446"/>
    </source>
</evidence>
<evidence type="ECO:0000256" key="5">
    <source>
        <dbReference type="ARBA" id="ARBA00023157"/>
    </source>
</evidence>
<dbReference type="AlphaFoldDB" id="A0A0C3E1A0"/>